<sequence>MNLQEKLSGLKGLVTHSHSKRRHKGDLTLEMISPPMGDFRHTMHVGRGGDVFGDTSFLSNHGGTGNGNNGETDSISSPDNKIGAFFSKTLRQIRRGSDNRPTGGPKDLSPPPPAISPIIKNAVSLPRLDVDMPNGCPTTKVLFPSSQSTPEEMKSSYLDSGFVTLPRLSRSERQQPSISLPTCRPPNIHRGSLTDPTDAILSTCSSSVLSCDAKPATAYSDSLPSLTSLDNFTFTFDLGPSLMSEVFGLIDSHLEDPGHAWEGEEAGSACGLTNEGSEMDSATISYVDSLLREDCGDRKSPHDAEWEVEEEESVMEVSRVGLSVTVPDVVIGSPERVKLGMGMESERFQSATDVLARHYGIRPLKGQSRIEAKDPETMIISQPRKNISYNYMDDEDEIKV</sequence>
<dbReference type="Pfam" id="PF00786">
    <property type="entry name" value="PBD"/>
    <property type="match status" value="1"/>
</dbReference>
<dbReference type="GO" id="GO:0031274">
    <property type="term" value="P:positive regulation of pseudopodium assembly"/>
    <property type="evidence" value="ECO:0007669"/>
    <property type="project" value="TreeGrafter"/>
</dbReference>
<dbReference type="Ensembl" id="ENSLBET00000002007.1">
    <property type="protein sequence ID" value="ENSLBEP00000001891.1"/>
    <property type="gene ID" value="ENSLBEG00000001487.1"/>
</dbReference>
<feature type="domain" description="CRIB" evidence="4">
    <location>
        <begin position="32"/>
        <end position="46"/>
    </location>
</feature>
<dbReference type="Pfam" id="PF14957">
    <property type="entry name" value="BORG_CEP"/>
    <property type="match status" value="1"/>
</dbReference>
<evidence type="ECO:0000256" key="1">
    <source>
        <dbReference type="ARBA" id="ARBA00004184"/>
    </source>
</evidence>
<dbReference type="GO" id="GO:0005737">
    <property type="term" value="C:cytoplasm"/>
    <property type="evidence" value="ECO:0007669"/>
    <property type="project" value="UniProtKB-ARBA"/>
</dbReference>
<dbReference type="FunCoup" id="A0A3Q3E7B4">
    <property type="interactions" value="997"/>
</dbReference>
<dbReference type="InterPro" id="IPR000095">
    <property type="entry name" value="CRIB_dom"/>
</dbReference>
<dbReference type="PANTHER" id="PTHR15344:SF7">
    <property type="entry name" value="CDC42 EFFECTOR PROTEIN 1"/>
    <property type="match status" value="1"/>
</dbReference>
<dbReference type="SMART" id="SM00285">
    <property type="entry name" value="PBD"/>
    <property type="match status" value="1"/>
</dbReference>
<proteinExistence type="inferred from homology"/>
<feature type="region of interest" description="Disordered" evidence="3">
    <location>
        <begin position="169"/>
        <end position="189"/>
    </location>
</feature>
<dbReference type="GO" id="GO:0012505">
    <property type="term" value="C:endomembrane system"/>
    <property type="evidence" value="ECO:0007669"/>
    <property type="project" value="UniProtKB-SubCell"/>
</dbReference>
<dbReference type="InterPro" id="IPR051296">
    <property type="entry name" value="Cdc42_Effector_BORG/CEP"/>
</dbReference>
<name>A0A3Q3E7B4_9LABR</name>
<dbReference type="AlphaFoldDB" id="A0A3Q3E7B4"/>
<dbReference type="GO" id="GO:0030838">
    <property type="term" value="P:positive regulation of actin filament polymerization"/>
    <property type="evidence" value="ECO:0007669"/>
    <property type="project" value="TreeGrafter"/>
</dbReference>
<dbReference type="GeneTree" id="ENSGT00940000160068"/>
<dbReference type="GO" id="GO:0005886">
    <property type="term" value="C:plasma membrane"/>
    <property type="evidence" value="ECO:0007669"/>
    <property type="project" value="TreeGrafter"/>
</dbReference>
<evidence type="ECO:0000313" key="6">
    <source>
        <dbReference type="Proteomes" id="UP000261660"/>
    </source>
</evidence>
<evidence type="ECO:0000259" key="4">
    <source>
        <dbReference type="PROSITE" id="PS50108"/>
    </source>
</evidence>
<reference evidence="5" key="1">
    <citation type="submission" date="2025-08" db="UniProtKB">
        <authorList>
            <consortium name="Ensembl"/>
        </authorList>
    </citation>
    <scope>IDENTIFICATION</scope>
</reference>
<organism evidence="5 6">
    <name type="scientific">Labrus bergylta</name>
    <name type="common">ballan wrasse</name>
    <dbReference type="NCBI Taxonomy" id="56723"/>
    <lineage>
        <taxon>Eukaryota</taxon>
        <taxon>Metazoa</taxon>
        <taxon>Chordata</taxon>
        <taxon>Craniata</taxon>
        <taxon>Vertebrata</taxon>
        <taxon>Euteleostomi</taxon>
        <taxon>Actinopterygii</taxon>
        <taxon>Neopterygii</taxon>
        <taxon>Teleostei</taxon>
        <taxon>Neoteleostei</taxon>
        <taxon>Acanthomorphata</taxon>
        <taxon>Eupercaria</taxon>
        <taxon>Labriformes</taxon>
        <taxon>Labridae</taxon>
        <taxon>Labrus</taxon>
    </lineage>
</organism>
<dbReference type="GO" id="GO:0005856">
    <property type="term" value="C:cytoskeleton"/>
    <property type="evidence" value="ECO:0007669"/>
    <property type="project" value="TreeGrafter"/>
</dbReference>
<dbReference type="GO" id="GO:0008360">
    <property type="term" value="P:regulation of cell shape"/>
    <property type="evidence" value="ECO:0007669"/>
    <property type="project" value="TreeGrafter"/>
</dbReference>
<comment type="subcellular location">
    <subcellularLocation>
        <location evidence="1">Endomembrane system</location>
        <topology evidence="1">Peripheral membrane protein</topology>
    </subcellularLocation>
</comment>
<dbReference type="GO" id="GO:0007266">
    <property type="term" value="P:Rho protein signal transduction"/>
    <property type="evidence" value="ECO:0007669"/>
    <property type="project" value="TreeGrafter"/>
</dbReference>
<accession>A0A3Q3E7B4</accession>
<protein>
    <submittedName>
        <fullName evidence="5">CDC42 effector protein (Rho GTPase binding) 1a</fullName>
    </submittedName>
</protein>
<dbReference type="PROSITE" id="PS50108">
    <property type="entry name" value="CRIB"/>
    <property type="match status" value="1"/>
</dbReference>
<reference evidence="5" key="2">
    <citation type="submission" date="2025-09" db="UniProtKB">
        <authorList>
            <consortium name="Ensembl"/>
        </authorList>
    </citation>
    <scope>IDENTIFICATION</scope>
</reference>
<feature type="region of interest" description="Disordered" evidence="3">
    <location>
        <begin position="1"/>
        <end position="26"/>
    </location>
</feature>
<dbReference type="PANTHER" id="PTHR15344">
    <property type="entry name" value="CDC42 EFFECTOR PROTEIN BORG"/>
    <property type="match status" value="1"/>
</dbReference>
<dbReference type="InParanoid" id="A0A3Q3E7B4"/>
<evidence type="ECO:0000313" key="5">
    <source>
        <dbReference type="Ensembl" id="ENSLBEP00000001891.1"/>
    </source>
</evidence>
<dbReference type="GO" id="GO:0031267">
    <property type="term" value="F:small GTPase binding"/>
    <property type="evidence" value="ECO:0007669"/>
    <property type="project" value="TreeGrafter"/>
</dbReference>
<keyword evidence="6" id="KW-1185">Reference proteome</keyword>
<dbReference type="Proteomes" id="UP000261660">
    <property type="component" value="Unplaced"/>
</dbReference>
<evidence type="ECO:0000256" key="3">
    <source>
        <dbReference type="SAM" id="MobiDB-lite"/>
    </source>
</evidence>
<dbReference type="InterPro" id="IPR029273">
    <property type="entry name" value="Cdc42_effect-like"/>
</dbReference>
<feature type="region of interest" description="Disordered" evidence="3">
    <location>
        <begin position="54"/>
        <end position="116"/>
    </location>
</feature>
<comment type="similarity">
    <text evidence="2">Belongs to the BORG/CEP family.</text>
</comment>
<evidence type="ECO:0000256" key="2">
    <source>
        <dbReference type="ARBA" id="ARBA00010770"/>
    </source>
</evidence>
<dbReference type="STRING" id="56723.ENSLBEP00000001891"/>